<feature type="domain" description="Zinc knuckle CX2CX4HX4C" evidence="3">
    <location>
        <begin position="285"/>
        <end position="328"/>
    </location>
</feature>
<name>A0AAQ3KA22_9LILI</name>
<feature type="domain" description="DUF4283" evidence="2">
    <location>
        <begin position="156"/>
        <end position="210"/>
    </location>
</feature>
<keyword evidence="5" id="KW-1185">Reference proteome</keyword>
<dbReference type="Proteomes" id="UP001327560">
    <property type="component" value="Chromosome 4"/>
</dbReference>
<dbReference type="EMBL" id="CP136893">
    <property type="protein sequence ID" value="WOL04690.1"/>
    <property type="molecule type" value="Genomic_DNA"/>
</dbReference>
<evidence type="ECO:0008006" key="6">
    <source>
        <dbReference type="Google" id="ProtNLM"/>
    </source>
</evidence>
<dbReference type="InterPro" id="IPR025558">
    <property type="entry name" value="DUF4283"/>
</dbReference>
<evidence type="ECO:0000259" key="2">
    <source>
        <dbReference type="Pfam" id="PF14111"/>
    </source>
</evidence>
<reference evidence="4 5" key="1">
    <citation type="submission" date="2023-10" db="EMBL/GenBank/DDBJ databases">
        <title>Chromosome-scale genome assembly provides insights into flower coloration mechanisms of Canna indica.</title>
        <authorList>
            <person name="Li C."/>
        </authorList>
    </citation>
    <scope>NUCLEOTIDE SEQUENCE [LARGE SCALE GENOMIC DNA]</scope>
    <source>
        <tissue evidence="4">Flower</tissue>
    </source>
</reference>
<dbReference type="Pfam" id="PF14392">
    <property type="entry name" value="zf-CCHC_4"/>
    <property type="match status" value="1"/>
</dbReference>
<dbReference type="PANTHER" id="PTHR31286">
    <property type="entry name" value="GLYCINE-RICH CELL WALL STRUCTURAL PROTEIN 1.8-LIKE"/>
    <property type="match status" value="1"/>
</dbReference>
<dbReference type="InterPro" id="IPR025836">
    <property type="entry name" value="Zn_knuckle_CX2CX4HX4C"/>
</dbReference>
<evidence type="ECO:0000259" key="3">
    <source>
        <dbReference type="Pfam" id="PF14392"/>
    </source>
</evidence>
<dbReference type="AlphaFoldDB" id="A0AAQ3KA22"/>
<sequence>MGSPKVKMKQMVSAIEQDSRSIVSSLPTVVSNLSNNKCDSAAPLSTSTSCVSSDSALVTKSSNALLSKPQNTGDLACPNVLQPHAISPKIDSAHTTVSKNDPKIPLGNTSWANHFKSSSSDSKSFSSFEILSNMKASSSDFVEFNESELQDLRKPWFSSLIGRFLMKSPPHFQVRDWACTIWSSYNISNVIDLENGFFLFHFSFEEDAVKGYLINLRPRKPNFKALTEELSSALVWIQLPDLPMEYWQNSNLFCIASLVGKPIKVDEQSFSWLRGKFVRIYVDLDFSKPLKQGFWIEKPDSGIFQAIRYERLPVFCFKCGIIGHNIKDYAVTNPAIDVSLPASCFDKFVIPTKDRTLVSSNSDENNSIYDPWIKVTRKGRNFNRPRVFNAGFNANTDSFTPDKNITQDQKVSFKSNLSEEDMETNNSFEEFQLDDMENDDSHLVQSKVENSLFSYNEQHDLDSPPLVNIPIKVVASLTRENLENQILGNDINLPSAKEEDKNKDKVVSIAPSFSSFVKRVSSTLGNAEKSETNHSNPVHSLHLIAWEDVTLPKHCGGLGPNQEIKVHLPSPNLRLSELPVFNGLKVHRKGEGGEAHTKSLLLFICLWPTEFVAVARGANALSPPSSQALRVVRWPALASLSLPNPAKSAPSPPFSITSCSSSSPSRQREPPSR</sequence>
<protein>
    <recommendedName>
        <fullName evidence="6">DUF4283 domain-containing protein</fullName>
    </recommendedName>
</protein>
<evidence type="ECO:0000313" key="5">
    <source>
        <dbReference type="Proteomes" id="UP001327560"/>
    </source>
</evidence>
<proteinExistence type="predicted"/>
<accession>A0AAQ3KA22</accession>
<feature type="compositionally biased region" description="Low complexity" evidence="1">
    <location>
        <begin position="654"/>
        <end position="665"/>
    </location>
</feature>
<dbReference type="Pfam" id="PF14111">
    <property type="entry name" value="DUF4283"/>
    <property type="match status" value="1"/>
</dbReference>
<dbReference type="PANTHER" id="PTHR31286:SF99">
    <property type="entry name" value="DUF4283 DOMAIN-CONTAINING PROTEIN"/>
    <property type="match status" value="1"/>
</dbReference>
<evidence type="ECO:0000313" key="4">
    <source>
        <dbReference type="EMBL" id="WOL04690.1"/>
    </source>
</evidence>
<dbReference type="InterPro" id="IPR040256">
    <property type="entry name" value="At4g02000-like"/>
</dbReference>
<organism evidence="4 5">
    <name type="scientific">Canna indica</name>
    <name type="common">Indian-shot</name>
    <dbReference type="NCBI Taxonomy" id="4628"/>
    <lineage>
        <taxon>Eukaryota</taxon>
        <taxon>Viridiplantae</taxon>
        <taxon>Streptophyta</taxon>
        <taxon>Embryophyta</taxon>
        <taxon>Tracheophyta</taxon>
        <taxon>Spermatophyta</taxon>
        <taxon>Magnoliopsida</taxon>
        <taxon>Liliopsida</taxon>
        <taxon>Zingiberales</taxon>
        <taxon>Cannaceae</taxon>
        <taxon>Canna</taxon>
    </lineage>
</organism>
<feature type="region of interest" description="Disordered" evidence="1">
    <location>
        <begin position="643"/>
        <end position="673"/>
    </location>
</feature>
<gene>
    <name evidence="4" type="ORF">Cni_G13412</name>
</gene>
<evidence type="ECO:0000256" key="1">
    <source>
        <dbReference type="SAM" id="MobiDB-lite"/>
    </source>
</evidence>